<evidence type="ECO:0000256" key="4">
    <source>
        <dbReference type="ARBA" id="ARBA00023163"/>
    </source>
</evidence>
<keyword evidence="8" id="KW-1185">Reference proteome</keyword>
<accession>A0A844G1Y5</accession>
<dbReference type="PROSITE" id="PS00041">
    <property type="entry name" value="HTH_ARAC_FAMILY_1"/>
    <property type="match status" value="1"/>
</dbReference>
<feature type="domain" description="HTH araC/xylS-type" evidence="6">
    <location>
        <begin position="238"/>
        <end position="335"/>
    </location>
</feature>
<dbReference type="InterPro" id="IPR003313">
    <property type="entry name" value="AraC-bd"/>
</dbReference>
<evidence type="ECO:0000313" key="8">
    <source>
        <dbReference type="Proteomes" id="UP000435649"/>
    </source>
</evidence>
<keyword evidence="3" id="KW-0010">Activator</keyword>
<dbReference type="Proteomes" id="UP000435649">
    <property type="component" value="Unassembled WGS sequence"/>
</dbReference>
<dbReference type="InterPro" id="IPR037923">
    <property type="entry name" value="HTH-like"/>
</dbReference>
<evidence type="ECO:0000256" key="1">
    <source>
        <dbReference type="ARBA" id="ARBA00023015"/>
    </source>
</evidence>
<evidence type="ECO:0000256" key="3">
    <source>
        <dbReference type="ARBA" id="ARBA00023159"/>
    </source>
</evidence>
<dbReference type="InterPro" id="IPR009057">
    <property type="entry name" value="Homeodomain-like_sf"/>
</dbReference>
<dbReference type="SMART" id="SM00342">
    <property type="entry name" value="HTH_ARAC"/>
    <property type="match status" value="1"/>
</dbReference>
<dbReference type="GO" id="GO:0003700">
    <property type="term" value="F:DNA-binding transcription factor activity"/>
    <property type="evidence" value="ECO:0007669"/>
    <property type="project" value="InterPro"/>
</dbReference>
<organism evidence="7 8">
    <name type="scientific">Victivallis lenta</name>
    <dbReference type="NCBI Taxonomy" id="2606640"/>
    <lineage>
        <taxon>Bacteria</taxon>
        <taxon>Pseudomonadati</taxon>
        <taxon>Lentisphaerota</taxon>
        <taxon>Lentisphaeria</taxon>
        <taxon>Victivallales</taxon>
        <taxon>Victivallaceae</taxon>
        <taxon>Victivallis</taxon>
    </lineage>
</organism>
<keyword evidence="2" id="KW-0238">DNA-binding</keyword>
<proteinExistence type="predicted"/>
<keyword evidence="4" id="KW-0804">Transcription</keyword>
<dbReference type="PROSITE" id="PS01124">
    <property type="entry name" value="HTH_ARAC_FAMILY_2"/>
    <property type="match status" value="1"/>
</dbReference>
<dbReference type="InterPro" id="IPR018062">
    <property type="entry name" value="HTH_AraC-typ_CS"/>
</dbReference>
<dbReference type="InterPro" id="IPR018060">
    <property type="entry name" value="HTH_AraC"/>
</dbReference>
<gene>
    <name evidence="7" type="ORF">FYJ85_10010</name>
</gene>
<dbReference type="GO" id="GO:0043565">
    <property type="term" value="F:sequence-specific DNA binding"/>
    <property type="evidence" value="ECO:0007669"/>
    <property type="project" value="InterPro"/>
</dbReference>
<dbReference type="InterPro" id="IPR050204">
    <property type="entry name" value="AraC_XylS_family_regulators"/>
</dbReference>
<name>A0A844G1Y5_9BACT</name>
<evidence type="ECO:0000259" key="6">
    <source>
        <dbReference type="PROSITE" id="PS01124"/>
    </source>
</evidence>
<dbReference type="SUPFAM" id="SSF46689">
    <property type="entry name" value="Homeodomain-like"/>
    <property type="match status" value="2"/>
</dbReference>
<keyword evidence="1" id="KW-0805">Transcription regulation</keyword>
<dbReference type="PANTHER" id="PTHR46796">
    <property type="entry name" value="HTH-TYPE TRANSCRIPTIONAL ACTIVATOR RHAS-RELATED"/>
    <property type="match status" value="1"/>
</dbReference>
<dbReference type="Pfam" id="PF02311">
    <property type="entry name" value="AraC_binding"/>
    <property type="match status" value="1"/>
</dbReference>
<dbReference type="SUPFAM" id="SSF51215">
    <property type="entry name" value="Regulatory protein AraC"/>
    <property type="match status" value="1"/>
</dbReference>
<evidence type="ECO:0000313" key="7">
    <source>
        <dbReference type="EMBL" id="MST97376.1"/>
    </source>
</evidence>
<protein>
    <submittedName>
        <fullName evidence="7">Helix-turn-helix transcriptional regulator</fullName>
    </submittedName>
</protein>
<comment type="caution">
    <text evidence="7">The sequence shown here is derived from an EMBL/GenBank/DDBJ whole genome shotgun (WGS) entry which is preliminary data.</text>
</comment>
<dbReference type="EMBL" id="VUNS01000009">
    <property type="protein sequence ID" value="MST97376.1"/>
    <property type="molecule type" value="Genomic_DNA"/>
</dbReference>
<dbReference type="Pfam" id="PF12833">
    <property type="entry name" value="HTH_18"/>
    <property type="match status" value="1"/>
</dbReference>
<dbReference type="AlphaFoldDB" id="A0A844G1Y5"/>
<dbReference type="Gene3D" id="1.10.10.60">
    <property type="entry name" value="Homeodomain-like"/>
    <property type="match status" value="1"/>
</dbReference>
<evidence type="ECO:0000256" key="5">
    <source>
        <dbReference type="SAM" id="MobiDB-lite"/>
    </source>
</evidence>
<evidence type="ECO:0000256" key="2">
    <source>
        <dbReference type="ARBA" id="ARBA00023125"/>
    </source>
</evidence>
<feature type="region of interest" description="Disordered" evidence="5">
    <location>
        <begin position="8"/>
        <end position="27"/>
    </location>
</feature>
<reference evidence="7 8" key="1">
    <citation type="submission" date="2019-08" db="EMBL/GenBank/DDBJ databases">
        <title>In-depth cultivation of the pig gut microbiome towards novel bacterial diversity and tailored functional studies.</title>
        <authorList>
            <person name="Wylensek D."/>
            <person name="Hitch T.C.A."/>
            <person name="Clavel T."/>
        </authorList>
    </citation>
    <scope>NUCLEOTIDE SEQUENCE [LARGE SCALE GENOMIC DNA]</scope>
    <source>
        <strain evidence="7 8">BBE-744-WT-12</strain>
    </source>
</reference>
<sequence length="339" mass="39133">MVIFCPAAPDSPGSRKSSRKEKNTASGAAVKDEFMKILRDSSIFDSEKGTCWRSDPTFVGYGAGYPEQVELLNFTGRPSDTSIPCRMEVMLHSTVQTRYYQHRTRQTQKLSVFCICSGRMYFRSNSSVLSAEAGDCVLLKPHCRNDFLYADERQCSYYEFILTGNMLDEFLRIYDLEQVFGLKLNDEKFFRKLFERMKNLTDVKPLSAIFPELTGVAFELLQRISSAVQIQARSSYVAEIRDFLEQRIKEKISMPEVAGRFKIDIHDMNRDFQDAFGVTPYQYLKRFRLRKAAEMLRAGMLVKETSAAVGYRNVKTFSAEFRLFYGKSPLDCRKRRPGR</sequence>